<evidence type="ECO:0000256" key="1">
    <source>
        <dbReference type="ARBA" id="ARBA00004141"/>
    </source>
</evidence>
<evidence type="ECO:0000256" key="4">
    <source>
        <dbReference type="ARBA" id="ARBA00023136"/>
    </source>
</evidence>
<evidence type="ECO:0000313" key="7">
    <source>
        <dbReference type="Ensembl" id="ENSENLP00000010577.1"/>
    </source>
</evidence>
<reference evidence="7" key="2">
    <citation type="submission" date="2025-08" db="UniProtKB">
        <authorList>
            <consortium name="Ensembl"/>
        </authorList>
    </citation>
    <scope>IDENTIFICATION</scope>
</reference>
<accession>A0A665TSK9</accession>
<evidence type="ECO:0000256" key="5">
    <source>
        <dbReference type="ARBA" id="ARBA00034834"/>
    </source>
</evidence>
<keyword evidence="4 6" id="KW-0472">Membrane</keyword>
<name>A0A665TSK9_ECHNA</name>
<dbReference type="OMA" id="FHWFIQT"/>
<dbReference type="GO" id="GO:0016020">
    <property type="term" value="C:membrane"/>
    <property type="evidence" value="ECO:0007669"/>
    <property type="project" value="UniProtKB-SubCell"/>
</dbReference>
<dbReference type="GeneID" id="115055608"/>
<organism evidence="7 8">
    <name type="scientific">Echeneis naucrates</name>
    <name type="common">Live sharksucker</name>
    <dbReference type="NCBI Taxonomy" id="173247"/>
    <lineage>
        <taxon>Eukaryota</taxon>
        <taxon>Metazoa</taxon>
        <taxon>Chordata</taxon>
        <taxon>Craniata</taxon>
        <taxon>Vertebrata</taxon>
        <taxon>Euteleostomi</taxon>
        <taxon>Actinopterygii</taxon>
        <taxon>Neopterygii</taxon>
        <taxon>Teleostei</taxon>
        <taxon>Neoteleostei</taxon>
        <taxon>Acanthomorphata</taxon>
        <taxon>Carangaria</taxon>
        <taxon>Carangiformes</taxon>
        <taxon>Echeneidae</taxon>
        <taxon>Echeneis</taxon>
    </lineage>
</organism>
<proteinExistence type="predicted"/>
<evidence type="ECO:0000256" key="2">
    <source>
        <dbReference type="ARBA" id="ARBA00022692"/>
    </source>
</evidence>
<dbReference type="PANTHER" id="PTHR34104">
    <property type="entry name" value="TRANSMEMBRANE PROTEIN 254"/>
    <property type="match status" value="1"/>
</dbReference>
<evidence type="ECO:0000256" key="3">
    <source>
        <dbReference type="ARBA" id="ARBA00022989"/>
    </source>
</evidence>
<evidence type="ECO:0000313" key="8">
    <source>
        <dbReference type="Proteomes" id="UP000472264"/>
    </source>
</evidence>
<keyword evidence="2 6" id="KW-0812">Transmembrane</keyword>
<dbReference type="Pfam" id="PF14934">
    <property type="entry name" value="TMEM254"/>
    <property type="match status" value="1"/>
</dbReference>
<dbReference type="InterPro" id="IPR028110">
    <property type="entry name" value="TMEM254"/>
</dbReference>
<dbReference type="CTD" id="80195"/>
<feature type="transmembrane region" description="Helical" evidence="6">
    <location>
        <begin position="64"/>
        <end position="83"/>
    </location>
</feature>
<dbReference type="PANTHER" id="PTHR34104:SF3">
    <property type="entry name" value="TRANSMEMBRANE PROTEIN 254"/>
    <property type="match status" value="1"/>
</dbReference>
<dbReference type="OrthoDB" id="9984821at2759"/>
<comment type="subcellular location">
    <subcellularLocation>
        <location evidence="1">Membrane</location>
        <topology evidence="1">Multi-pass membrane protein</topology>
    </subcellularLocation>
</comment>
<keyword evidence="3 6" id="KW-1133">Transmembrane helix</keyword>
<dbReference type="Proteomes" id="UP000472264">
    <property type="component" value="Chromosome 15"/>
</dbReference>
<evidence type="ECO:0000256" key="6">
    <source>
        <dbReference type="SAM" id="Phobius"/>
    </source>
</evidence>
<dbReference type="InParanoid" id="A0A665TSK9"/>
<keyword evidence="8" id="KW-1185">Reference proteome</keyword>
<sequence length="123" mass="14027">MAKSDGCDYFKRTSLFWIVFVTFGVGYFTCVVFAPEKIPFELLGPFGTFSRYLVDNHAEVMYKGWWAALAIHVVEALVALKVCSNKGINSTTTRLMWVFQTFLFGFASLGPLLKYNPKRPKQH</sequence>
<protein>
    <recommendedName>
        <fullName evidence="5">Transmembrane protein 254</fullName>
    </recommendedName>
</protein>
<feature type="transmembrane region" description="Helical" evidence="6">
    <location>
        <begin position="15"/>
        <end position="34"/>
    </location>
</feature>
<dbReference type="AlphaFoldDB" id="A0A665TSK9"/>
<gene>
    <name evidence="7" type="primary">tmem254</name>
</gene>
<feature type="transmembrane region" description="Helical" evidence="6">
    <location>
        <begin position="95"/>
        <end position="113"/>
    </location>
</feature>
<reference evidence="7" key="3">
    <citation type="submission" date="2025-09" db="UniProtKB">
        <authorList>
            <consortium name="Ensembl"/>
        </authorList>
    </citation>
    <scope>IDENTIFICATION</scope>
</reference>
<dbReference type="RefSeq" id="XP_029377403.1">
    <property type="nucleotide sequence ID" value="XM_029521543.1"/>
</dbReference>
<dbReference type="Ensembl" id="ENSENLT00000011063.1">
    <property type="protein sequence ID" value="ENSENLP00000010577.1"/>
    <property type="gene ID" value="ENSENLG00000005139.1"/>
</dbReference>
<reference evidence="7" key="1">
    <citation type="submission" date="2021-04" db="EMBL/GenBank/DDBJ databases">
        <authorList>
            <consortium name="Wellcome Sanger Institute Data Sharing"/>
        </authorList>
    </citation>
    <scope>NUCLEOTIDE SEQUENCE [LARGE SCALE GENOMIC DNA]</scope>
</reference>